<comment type="caution">
    <text evidence="7">The sequence shown here is derived from an EMBL/GenBank/DDBJ whole genome shotgun (WGS) entry which is preliminary data.</text>
</comment>
<organism evidence="7 8">
    <name type="scientific">Promicromonospora kroppenstedtii</name>
    <dbReference type="NCBI Taxonomy" id="440482"/>
    <lineage>
        <taxon>Bacteria</taxon>
        <taxon>Bacillati</taxon>
        <taxon>Actinomycetota</taxon>
        <taxon>Actinomycetes</taxon>
        <taxon>Micrococcales</taxon>
        <taxon>Promicromonosporaceae</taxon>
        <taxon>Promicromonospora</taxon>
    </lineage>
</organism>
<dbReference type="InterPro" id="IPR050858">
    <property type="entry name" value="Mal-CoA-ACP_Trans/PKS_FabD"/>
</dbReference>
<dbReference type="InterPro" id="IPR016036">
    <property type="entry name" value="Malonyl_transacylase_ACP-bd"/>
</dbReference>
<feature type="region of interest" description="Disordered" evidence="5">
    <location>
        <begin position="312"/>
        <end position="335"/>
    </location>
</feature>
<evidence type="ECO:0000259" key="6">
    <source>
        <dbReference type="SMART" id="SM00827"/>
    </source>
</evidence>
<keyword evidence="2 7" id="KW-0808">Transferase</keyword>
<evidence type="ECO:0000256" key="1">
    <source>
        <dbReference type="ARBA" id="ARBA00013258"/>
    </source>
</evidence>
<dbReference type="EC" id="2.3.1.39" evidence="1"/>
<evidence type="ECO:0000313" key="7">
    <source>
        <dbReference type="EMBL" id="MFI2486799.1"/>
    </source>
</evidence>
<dbReference type="Proteomes" id="UP001611580">
    <property type="component" value="Unassembled WGS sequence"/>
</dbReference>
<dbReference type="PANTHER" id="PTHR42681">
    <property type="entry name" value="MALONYL-COA-ACYL CARRIER PROTEIN TRANSACYLASE, MITOCHONDRIAL"/>
    <property type="match status" value="1"/>
</dbReference>
<feature type="compositionally biased region" description="Low complexity" evidence="5">
    <location>
        <begin position="314"/>
        <end position="335"/>
    </location>
</feature>
<dbReference type="EMBL" id="JBIRYI010000004">
    <property type="protein sequence ID" value="MFI2486799.1"/>
    <property type="molecule type" value="Genomic_DNA"/>
</dbReference>
<dbReference type="InterPro" id="IPR001227">
    <property type="entry name" value="Ac_transferase_dom_sf"/>
</dbReference>
<evidence type="ECO:0000256" key="2">
    <source>
        <dbReference type="ARBA" id="ARBA00022679"/>
    </source>
</evidence>
<dbReference type="InterPro" id="IPR016035">
    <property type="entry name" value="Acyl_Trfase/lysoPLipase"/>
</dbReference>
<sequence length="335" mass="33226">MLAVVCPGQGSQTPGMLSDWLELPGTEQRLAAASEAAGLDLVAHGTTSDADTIRDTAVAQPLIVTTSLLALRALLDGRAAADVVDVTAGHSVGELSAAAVAGALTDDGAAGLVARRARAMATAAAAAPSGMSAVVGGDPDEVLAAIEAAGLWPANVNGAGQTVAAGSLENLARLAENPPTRARVIPLQVAGAFHTPFMDAARAEFEPVALGWNAADPTLPFLADLDGTAYTGGAHGHGTGADVLRNLAGQVTAPVRWDLIMTELAARGVTGLLELAPGGVLTGLAKRGLKGVETVAVKSPADLDAARELITAHGTAHSKAPSSSSSGTSATGADQ</sequence>
<accession>A0ABW7XHS7</accession>
<dbReference type="InterPro" id="IPR014043">
    <property type="entry name" value="Acyl_transferase_dom"/>
</dbReference>
<dbReference type="PANTHER" id="PTHR42681:SF1">
    <property type="entry name" value="MALONYL-COA-ACYL CARRIER PROTEIN TRANSACYLASE, MITOCHONDRIAL"/>
    <property type="match status" value="1"/>
</dbReference>
<dbReference type="Gene3D" id="3.30.70.250">
    <property type="entry name" value="Malonyl-CoA ACP transacylase, ACP-binding"/>
    <property type="match status" value="1"/>
</dbReference>
<dbReference type="GO" id="GO:0004314">
    <property type="term" value="F:[acyl-carrier-protein] S-malonyltransferase activity"/>
    <property type="evidence" value="ECO:0007669"/>
    <property type="project" value="UniProtKB-EC"/>
</dbReference>
<dbReference type="RefSeq" id="WP_397403010.1">
    <property type="nucleotide sequence ID" value="NZ_JBIRYI010000004.1"/>
</dbReference>
<feature type="domain" description="Malonyl-CoA:ACP transacylase (MAT)" evidence="6">
    <location>
        <begin position="5"/>
        <end position="320"/>
    </location>
</feature>
<dbReference type="SUPFAM" id="SSF55048">
    <property type="entry name" value="Probable ACP-binding domain of malonyl-CoA ACP transacylase"/>
    <property type="match status" value="1"/>
</dbReference>
<dbReference type="SMART" id="SM00827">
    <property type="entry name" value="PKS_AT"/>
    <property type="match status" value="1"/>
</dbReference>
<reference evidence="7 8" key="1">
    <citation type="submission" date="2024-10" db="EMBL/GenBank/DDBJ databases">
        <title>The Natural Products Discovery Center: Release of the First 8490 Sequenced Strains for Exploring Actinobacteria Biosynthetic Diversity.</title>
        <authorList>
            <person name="Kalkreuter E."/>
            <person name="Kautsar S.A."/>
            <person name="Yang D."/>
            <person name="Bader C.D."/>
            <person name="Teijaro C.N."/>
            <person name="Fluegel L."/>
            <person name="Davis C.M."/>
            <person name="Simpson J.R."/>
            <person name="Lauterbach L."/>
            <person name="Steele A.D."/>
            <person name="Gui C."/>
            <person name="Meng S."/>
            <person name="Li G."/>
            <person name="Viehrig K."/>
            <person name="Ye F."/>
            <person name="Su P."/>
            <person name="Kiefer A.F."/>
            <person name="Nichols A."/>
            <person name="Cepeda A.J."/>
            <person name="Yan W."/>
            <person name="Fan B."/>
            <person name="Jiang Y."/>
            <person name="Adhikari A."/>
            <person name="Zheng C.-J."/>
            <person name="Schuster L."/>
            <person name="Cowan T.M."/>
            <person name="Smanski M.J."/>
            <person name="Chevrette M.G."/>
            <person name="De Carvalho L.P.S."/>
            <person name="Shen B."/>
        </authorList>
    </citation>
    <scope>NUCLEOTIDE SEQUENCE [LARGE SCALE GENOMIC DNA]</scope>
    <source>
        <strain evidence="7 8">NPDC019481</strain>
    </source>
</reference>
<evidence type="ECO:0000256" key="3">
    <source>
        <dbReference type="ARBA" id="ARBA00023315"/>
    </source>
</evidence>
<keyword evidence="3 7" id="KW-0012">Acyltransferase</keyword>
<dbReference type="Gene3D" id="3.40.366.10">
    <property type="entry name" value="Malonyl-Coenzyme A Acyl Carrier Protein, domain 2"/>
    <property type="match status" value="1"/>
</dbReference>
<gene>
    <name evidence="7" type="ORF">ACH47X_07810</name>
</gene>
<dbReference type="SUPFAM" id="SSF52151">
    <property type="entry name" value="FabD/lysophospholipase-like"/>
    <property type="match status" value="1"/>
</dbReference>
<evidence type="ECO:0000256" key="4">
    <source>
        <dbReference type="ARBA" id="ARBA00048462"/>
    </source>
</evidence>
<evidence type="ECO:0000313" key="8">
    <source>
        <dbReference type="Proteomes" id="UP001611580"/>
    </source>
</evidence>
<keyword evidence="8" id="KW-1185">Reference proteome</keyword>
<protein>
    <recommendedName>
        <fullName evidence="1">[acyl-carrier-protein] S-malonyltransferase</fullName>
        <ecNumber evidence="1">2.3.1.39</ecNumber>
    </recommendedName>
</protein>
<proteinExistence type="predicted"/>
<name>A0ABW7XHS7_9MICO</name>
<evidence type="ECO:0000256" key="5">
    <source>
        <dbReference type="SAM" id="MobiDB-lite"/>
    </source>
</evidence>
<comment type="catalytic activity">
    <reaction evidence="4">
        <text>holo-[ACP] + malonyl-CoA = malonyl-[ACP] + CoA</text>
        <dbReference type="Rhea" id="RHEA:41792"/>
        <dbReference type="Rhea" id="RHEA-COMP:9623"/>
        <dbReference type="Rhea" id="RHEA-COMP:9685"/>
        <dbReference type="ChEBI" id="CHEBI:57287"/>
        <dbReference type="ChEBI" id="CHEBI:57384"/>
        <dbReference type="ChEBI" id="CHEBI:64479"/>
        <dbReference type="ChEBI" id="CHEBI:78449"/>
        <dbReference type="EC" id="2.3.1.39"/>
    </reaction>
</comment>
<dbReference type="Pfam" id="PF00698">
    <property type="entry name" value="Acyl_transf_1"/>
    <property type="match status" value="1"/>
</dbReference>